<dbReference type="AlphaFoldDB" id="A0A1T4M6C0"/>
<keyword evidence="5" id="KW-1185">Reference proteome</keyword>
<dbReference type="STRING" id="1122192.SAMN02745673_00959"/>
<feature type="region of interest" description="Disordered" evidence="2">
    <location>
        <begin position="234"/>
        <end position="264"/>
    </location>
</feature>
<proteinExistence type="predicted"/>
<feature type="region of interest" description="Disordered" evidence="2">
    <location>
        <begin position="177"/>
        <end position="203"/>
    </location>
</feature>
<dbReference type="PANTHER" id="PTHR34385:SF1">
    <property type="entry name" value="PEPTIDOGLYCAN L-ALANYL-D-GLUTAMATE ENDOPEPTIDASE CWLK"/>
    <property type="match status" value="1"/>
</dbReference>
<feature type="domain" description="D-alanyl-D-alanine carboxypeptidase-like core" evidence="3">
    <location>
        <begin position="294"/>
        <end position="401"/>
    </location>
</feature>
<dbReference type="GO" id="GO:0006508">
    <property type="term" value="P:proteolysis"/>
    <property type="evidence" value="ECO:0007669"/>
    <property type="project" value="InterPro"/>
</dbReference>
<dbReference type="Proteomes" id="UP000190637">
    <property type="component" value="Unassembled WGS sequence"/>
</dbReference>
<evidence type="ECO:0000256" key="2">
    <source>
        <dbReference type="SAM" id="MobiDB-lite"/>
    </source>
</evidence>
<dbReference type="GO" id="GO:0008233">
    <property type="term" value="F:peptidase activity"/>
    <property type="evidence" value="ECO:0007669"/>
    <property type="project" value="InterPro"/>
</dbReference>
<name>A0A1T4M6C0_9ACTN</name>
<dbReference type="Gene3D" id="3.30.1380.10">
    <property type="match status" value="1"/>
</dbReference>
<dbReference type="SUPFAM" id="SSF55166">
    <property type="entry name" value="Hedgehog/DD-peptidase"/>
    <property type="match status" value="1"/>
</dbReference>
<keyword evidence="1" id="KW-0175">Coiled coil</keyword>
<feature type="region of interest" description="Disordered" evidence="2">
    <location>
        <begin position="35"/>
        <end position="62"/>
    </location>
</feature>
<dbReference type="InterPro" id="IPR052179">
    <property type="entry name" value="DD-CPase-like"/>
</dbReference>
<evidence type="ECO:0000256" key="1">
    <source>
        <dbReference type="SAM" id="Coils"/>
    </source>
</evidence>
<dbReference type="CDD" id="cd14814">
    <property type="entry name" value="Peptidase_M15"/>
    <property type="match status" value="1"/>
</dbReference>
<feature type="coiled-coil region" evidence="1">
    <location>
        <begin position="62"/>
        <end position="124"/>
    </location>
</feature>
<dbReference type="Pfam" id="PF02557">
    <property type="entry name" value="VanY"/>
    <property type="match status" value="1"/>
</dbReference>
<reference evidence="4 5" key="1">
    <citation type="submission" date="2017-02" db="EMBL/GenBank/DDBJ databases">
        <authorList>
            <person name="Peterson S.W."/>
        </authorList>
    </citation>
    <scope>NUCLEOTIDE SEQUENCE [LARGE SCALE GENOMIC DNA]</scope>
    <source>
        <strain evidence="4 5">DSM 45154</strain>
    </source>
</reference>
<gene>
    <name evidence="4" type="ORF">SAMN02745673_00959</name>
</gene>
<evidence type="ECO:0000313" key="4">
    <source>
        <dbReference type="EMBL" id="SJZ62274.1"/>
    </source>
</evidence>
<dbReference type="InterPro" id="IPR003709">
    <property type="entry name" value="VanY-like_core_dom"/>
</dbReference>
<evidence type="ECO:0000259" key="3">
    <source>
        <dbReference type="Pfam" id="PF02557"/>
    </source>
</evidence>
<dbReference type="PANTHER" id="PTHR34385">
    <property type="entry name" value="D-ALANYL-D-ALANINE CARBOXYPEPTIDASE"/>
    <property type="match status" value="1"/>
</dbReference>
<dbReference type="EMBL" id="FUWS01000002">
    <property type="protein sequence ID" value="SJZ62274.1"/>
    <property type="molecule type" value="Genomic_DNA"/>
</dbReference>
<feature type="compositionally biased region" description="Basic and acidic residues" evidence="2">
    <location>
        <begin position="184"/>
        <end position="203"/>
    </location>
</feature>
<evidence type="ECO:0000313" key="5">
    <source>
        <dbReference type="Proteomes" id="UP000190637"/>
    </source>
</evidence>
<organism evidence="4 5">
    <name type="scientific">Marinactinospora thermotolerans DSM 45154</name>
    <dbReference type="NCBI Taxonomy" id="1122192"/>
    <lineage>
        <taxon>Bacteria</taxon>
        <taxon>Bacillati</taxon>
        <taxon>Actinomycetota</taxon>
        <taxon>Actinomycetes</taxon>
        <taxon>Streptosporangiales</taxon>
        <taxon>Nocardiopsidaceae</taxon>
        <taxon>Marinactinospora</taxon>
    </lineage>
</organism>
<protein>
    <submittedName>
        <fullName evidence="4">Membrane-bound metallopeptidase</fullName>
    </submittedName>
</protein>
<accession>A0A1T4M6C0</accession>
<dbReference type="InterPro" id="IPR009045">
    <property type="entry name" value="Zn_M74/Hedgehog-like"/>
</dbReference>
<sequence>MRHGERARPFQGGYGGVRAAAVVLLGAWLAIAGATPTAAGTPPGPARLGDDLDDGPGPQDSVGALKSRIAAVQARLDDLQSAADQAILDYHGELDRLDEAEKAYDSARSKAANAGERREAARRDAARYAASAYMGADLSMATAWVSPDGPQEVADRSGYLRLLADRRNDVVDRATASSTAADAIEEHAAQTRDKQREAADAAAAAKDRALAAVREQEESMESILAEQTELENRLASVSDDAGQERKRRAALQQARDAAEGSSTDAACDGTAAAGYANGQIPEWALCPLPQPGERLRADAAVAFIELDGAFRERFGRPMCVTDSYRPLAEQVALFHQMQAGMAARPGTSTHGLGLAVDLCGGVNVHGSVEYDWMMSVAPDYGWHNPAWAQNGFEPWHWEYLP</sequence>
<dbReference type="RefSeq" id="WP_235000748.1">
    <property type="nucleotide sequence ID" value="NZ_FUWS01000002.1"/>
</dbReference>